<proteinExistence type="inferred from homology"/>
<feature type="region of interest" description="Disordered" evidence="2">
    <location>
        <begin position="1"/>
        <end position="31"/>
    </location>
</feature>
<dbReference type="CTD" id="51252"/>
<evidence type="ECO:0000313" key="4">
    <source>
        <dbReference type="Proteomes" id="UP001190640"/>
    </source>
</evidence>
<feature type="domain" description="Coiled-coil SMC6 And NSE5 INteracting (CANIN)" evidence="3">
    <location>
        <begin position="147"/>
        <end position="257"/>
    </location>
</feature>
<dbReference type="PANTHER" id="PTHR16046:SF11">
    <property type="entry name" value="PROTEIN FAM178B"/>
    <property type="match status" value="1"/>
</dbReference>
<dbReference type="RefSeq" id="XP_054853216.1">
    <property type="nucleotide sequence ID" value="XM_054997241.1"/>
</dbReference>
<dbReference type="Proteomes" id="UP001190640">
    <property type="component" value="Chromosome 14"/>
</dbReference>
<organism evidence="4 5">
    <name type="scientific">Eublepharis macularius</name>
    <name type="common">Leopard gecko</name>
    <name type="synonym">Cyrtodactylus macularius</name>
    <dbReference type="NCBI Taxonomy" id="481883"/>
    <lineage>
        <taxon>Eukaryota</taxon>
        <taxon>Metazoa</taxon>
        <taxon>Chordata</taxon>
        <taxon>Craniata</taxon>
        <taxon>Vertebrata</taxon>
        <taxon>Euteleostomi</taxon>
        <taxon>Lepidosauria</taxon>
        <taxon>Squamata</taxon>
        <taxon>Bifurcata</taxon>
        <taxon>Gekkota</taxon>
        <taxon>Eublepharidae</taxon>
        <taxon>Eublepharinae</taxon>
        <taxon>Eublepharis</taxon>
    </lineage>
</organism>
<dbReference type="SMR" id="A0AA97LFF1"/>
<protein>
    <submittedName>
        <fullName evidence="5">Protein FAM178B</fullName>
    </submittedName>
</protein>
<name>A0AA97LFF1_EUBMA</name>
<dbReference type="Pfam" id="PF14816">
    <property type="entry name" value="CANIN"/>
    <property type="match status" value="1"/>
</dbReference>
<feature type="region of interest" description="Disordered" evidence="2">
    <location>
        <begin position="44"/>
        <end position="67"/>
    </location>
</feature>
<reference evidence="5" key="1">
    <citation type="submission" date="2025-08" db="UniProtKB">
        <authorList>
            <consortium name="RefSeq"/>
        </authorList>
    </citation>
    <scope>IDENTIFICATION</scope>
    <source>
        <tissue evidence="5">Blood</tissue>
    </source>
</reference>
<evidence type="ECO:0000256" key="2">
    <source>
        <dbReference type="SAM" id="MobiDB-lite"/>
    </source>
</evidence>
<dbReference type="GeneID" id="129341881"/>
<dbReference type="PANTHER" id="PTHR16046">
    <property type="entry name" value="SMC5-SMC6 COMPLEX LOCALIZATION FACTOR 2"/>
    <property type="match status" value="1"/>
</dbReference>
<evidence type="ECO:0000313" key="5">
    <source>
        <dbReference type="RefSeq" id="XP_054853216.1"/>
    </source>
</evidence>
<feature type="compositionally biased region" description="Acidic residues" evidence="2">
    <location>
        <begin position="1"/>
        <end position="16"/>
    </location>
</feature>
<accession>A0AA97LFF1</accession>
<keyword evidence="4" id="KW-1185">Reference proteome</keyword>
<dbReference type="AlphaFoldDB" id="A0AA97LFF1"/>
<comment type="similarity">
    <text evidence="1">Belongs to the FAM178 family.</text>
</comment>
<evidence type="ECO:0000259" key="3">
    <source>
        <dbReference type="Pfam" id="PF14816"/>
    </source>
</evidence>
<feature type="compositionally biased region" description="Polar residues" evidence="2">
    <location>
        <begin position="20"/>
        <end position="29"/>
    </location>
</feature>
<dbReference type="InterPro" id="IPR044276">
    <property type="entry name" value="CANIN_dom"/>
</dbReference>
<dbReference type="InterPro" id="IPR026161">
    <property type="entry name" value="FAM178"/>
</dbReference>
<dbReference type="KEGG" id="emc:129341881"/>
<sequence length="391" mass="44152">MVADPMEAETLADLEDPGSSAYQGLSGATQPAMAAELEAQVSFKQKTGPESRPHIAPRTPGADKAKNPAPLLSYGAYQLSLSDKNEQWLATELSGHLYERFALSAQLCVYSSQFAQQMALLHNGFLIFLYCGGQSRCPHPVQRWLFQFLTLCVASHPHGYPDRQRMALLALLCRLSLDRNLQKQSLLELQQLLLVLLEGIQDWQAKLLELCKSLCHVSQHHHNLVTVMHLFPDTTDRGRRLRRNLSLCFIIKLLGKMNMATSPWQEEIQLQQLGHLLPLMKPTFLKQGLQKLPKHQDGKEQQEALAELDQEACYLCYSLLILANVVVGTQAMPSSNQGPLQHLCAQLQQHISASIREDPSIMYRTELKNLVAQTYVKWQELLSRRWLQGQS</sequence>
<evidence type="ECO:0000256" key="1">
    <source>
        <dbReference type="ARBA" id="ARBA00010311"/>
    </source>
</evidence>
<gene>
    <name evidence="5" type="primary">FAM178B</name>
</gene>